<dbReference type="InterPro" id="IPR052285">
    <property type="entry name" value="NEXT_complex_subunit"/>
</dbReference>
<dbReference type="GO" id="GO:0000381">
    <property type="term" value="P:regulation of alternative mRNA splicing, via spliceosome"/>
    <property type="evidence" value="ECO:0007669"/>
    <property type="project" value="TreeGrafter"/>
</dbReference>
<dbReference type="OrthoDB" id="407442at2759"/>
<dbReference type="EMBL" id="WVUK01000006">
    <property type="protein sequence ID" value="KAF7496481.1"/>
    <property type="molecule type" value="Genomic_DNA"/>
</dbReference>
<feature type="region of interest" description="Disordered" evidence="5">
    <location>
        <begin position="227"/>
        <end position="263"/>
    </location>
</feature>
<organism evidence="7">
    <name type="scientific">Sarcoptes scabiei</name>
    <name type="common">Itch mite</name>
    <name type="synonym">Acarus scabiei</name>
    <dbReference type="NCBI Taxonomy" id="52283"/>
    <lineage>
        <taxon>Eukaryota</taxon>
        <taxon>Metazoa</taxon>
        <taxon>Ecdysozoa</taxon>
        <taxon>Arthropoda</taxon>
        <taxon>Chelicerata</taxon>
        <taxon>Arachnida</taxon>
        <taxon>Acari</taxon>
        <taxon>Acariformes</taxon>
        <taxon>Sarcoptiformes</taxon>
        <taxon>Astigmata</taxon>
        <taxon>Psoroptidia</taxon>
        <taxon>Sarcoptoidea</taxon>
        <taxon>Sarcoptidae</taxon>
        <taxon>Sarcoptinae</taxon>
        <taxon>Sarcoptes</taxon>
    </lineage>
</organism>
<dbReference type="Gene3D" id="3.30.70.330">
    <property type="match status" value="1"/>
</dbReference>
<gene>
    <name evidence="7" type="ORF">SSS_4877</name>
</gene>
<dbReference type="PANTHER" id="PTHR13798:SF11">
    <property type="entry name" value="RNA-BINDING PROTEIN 7-RELATED"/>
    <property type="match status" value="1"/>
</dbReference>
<dbReference type="EnsemblMetazoa" id="SSS_4877s_mrna">
    <property type="protein sequence ID" value="KAF7496481.1"/>
    <property type="gene ID" value="SSS_4877"/>
</dbReference>
<dbReference type="PROSITE" id="PS50102">
    <property type="entry name" value="RRM"/>
    <property type="match status" value="1"/>
</dbReference>
<evidence type="ECO:0000313" key="7">
    <source>
        <dbReference type="EMBL" id="KAF7496481.1"/>
    </source>
</evidence>
<feature type="compositionally biased region" description="Polar residues" evidence="5">
    <location>
        <begin position="236"/>
        <end position="255"/>
    </location>
</feature>
<evidence type="ECO:0000256" key="4">
    <source>
        <dbReference type="PROSITE-ProRule" id="PRU00176"/>
    </source>
</evidence>
<dbReference type="PANTHER" id="PTHR13798">
    <property type="entry name" value="RNA BINDING MOTIF RBM PROTEIN -RELATED"/>
    <property type="match status" value="1"/>
</dbReference>
<evidence type="ECO:0000256" key="1">
    <source>
        <dbReference type="ARBA" id="ARBA00004642"/>
    </source>
</evidence>
<accession>A0A834RGS8</accession>
<evidence type="ECO:0000256" key="2">
    <source>
        <dbReference type="ARBA" id="ARBA00022884"/>
    </source>
</evidence>
<protein>
    <recommendedName>
        <fullName evidence="6">RRM domain-containing protein</fullName>
    </recommendedName>
</protein>
<evidence type="ECO:0000259" key="6">
    <source>
        <dbReference type="PROSITE" id="PS50102"/>
    </source>
</evidence>
<name>A0A834RGS8_SARSC</name>
<feature type="domain" description="RRM" evidence="6">
    <location>
        <begin position="12"/>
        <end position="83"/>
    </location>
</feature>
<dbReference type="InterPro" id="IPR000504">
    <property type="entry name" value="RRM_dom"/>
</dbReference>
<dbReference type="SMART" id="SM00360">
    <property type="entry name" value="RRM"/>
    <property type="match status" value="1"/>
</dbReference>
<dbReference type="GO" id="GO:0003727">
    <property type="term" value="F:single-stranded RNA binding"/>
    <property type="evidence" value="ECO:0007669"/>
    <property type="project" value="TreeGrafter"/>
</dbReference>
<comment type="subcellular location">
    <subcellularLocation>
        <location evidence="1">Nucleus</location>
        <location evidence="1">Nucleoplasm</location>
    </subcellularLocation>
</comment>
<evidence type="ECO:0000256" key="3">
    <source>
        <dbReference type="ARBA" id="ARBA00023242"/>
    </source>
</evidence>
<evidence type="ECO:0000256" key="5">
    <source>
        <dbReference type="SAM" id="MobiDB-lite"/>
    </source>
</evidence>
<keyword evidence="9" id="KW-1185">Reference proteome</keyword>
<evidence type="ECO:0000313" key="9">
    <source>
        <dbReference type="Proteomes" id="UP000070412"/>
    </source>
</evidence>
<dbReference type="InterPro" id="IPR012677">
    <property type="entry name" value="Nucleotide-bd_a/b_plait_sf"/>
</dbReference>
<dbReference type="SUPFAM" id="SSF54928">
    <property type="entry name" value="RNA-binding domain, RBD"/>
    <property type="match status" value="1"/>
</dbReference>
<keyword evidence="2 4" id="KW-0694">RNA-binding</keyword>
<reference evidence="7" key="2">
    <citation type="submission" date="2020-01" db="EMBL/GenBank/DDBJ databases">
        <authorList>
            <person name="Korhonen P.K.K."/>
            <person name="Guangxu M.G."/>
            <person name="Wang T.W."/>
            <person name="Stroehlein A.J.S."/>
            <person name="Young N.D."/>
            <person name="Ang C.-S.A."/>
            <person name="Fernando D.W.F."/>
            <person name="Lu H.L."/>
            <person name="Taylor S.T."/>
            <person name="Ehtesham M.E.M."/>
            <person name="Najaraj S.H.N."/>
            <person name="Harsha G.H.G."/>
            <person name="Madugundu A.M."/>
            <person name="Renuse S.R."/>
            <person name="Holt D.H."/>
            <person name="Pandey A.P."/>
            <person name="Papenfuss A.P."/>
            <person name="Gasser R.B.G."/>
            <person name="Fischer K.F."/>
        </authorList>
    </citation>
    <scope>NUCLEOTIDE SEQUENCE</scope>
    <source>
        <strain evidence="7">SSS_KF_BRIS2020</strain>
    </source>
</reference>
<dbReference type="Pfam" id="PF00076">
    <property type="entry name" value="RRM_1"/>
    <property type="match status" value="1"/>
</dbReference>
<dbReference type="Proteomes" id="UP000070412">
    <property type="component" value="Unassembled WGS sequence"/>
</dbReference>
<reference evidence="8" key="3">
    <citation type="submission" date="2022-06" db="UniProtKB">
        <authorList>
            <consortium name="EnsemblMetazoa"/>
        </authorList>
    </citation>
    <scope>IDENTIFICATION</scope>
</reference>
<sequence length="263" mass="32078">MDNNKYKELERRTLVVKNFDPDLTTSELLEELFSNFGPVKKIVLRRELAFIEYESPESVAYALTMMMSIRLHGRLLNLQPKIDDSFYYKYSNSLRQFEYRFRSDRALIDQFLSRNQQKQKQMFIEKFEKSDSKKNYVLDRLRRYKKHCNEIDVDLRFNPYLKDSKLKLSRHHQDLDHSRSMPNLHSNRQNHHQNRNQILQPYSKPQSSEYRNLSYSTHNLNNREQFYESSHHQRSFDSSIQHCNRTYSNDNLNQKSYRRSRRM</sequence>
<reference evidence="9" key="1">
    <citation type="journal article" date="2020" name="PLoS Negl. Trop. Dis.">
        <title>High-quality nuclear genome for Sarcoptes scabiei-A critical resource for a neglected parasite.</title>
        <authorList>
            <person name="Korhonen P.K."/>
            <person name="Gasser R.B."/>
            <person name="Ma G."/>
            <person name="Wang T."/>
            <person name="Stroehlein A.J."/>
            <person name="Young N.D."/>
            <person name="Ang C.S."/>
            <person name="Fernando D.D."/>
            <person name="Lu H.C."/>
            <person name="Taylor S."/>
            <person name="Reynolds S.L."/>
            <person name="Mofiz E."/>
            <person name="Najaraj S.H."/>
            <person name="Gowda H."/>
            <person name="Madugundu A."/>
            <person name="Renuse S."/>
            <person name="Holt D."/>
            <person name="Pandey A."/>
            <person name="Papenfuss A.T."/>
            <person name="Fischer K."/>
        </authorList>
    </citation>
    <scope>NUCLEOTIDE SEQUENCE [LARGE SCALE GENOMIC DNA]</scope>
</reference>
<feature type="compositionally biased region" description="Basic and acidic residues" evidence="5">
    <location>
        <begin position="168"/>
        <end position="179"/>
    </location>
</feature>
<keyword evidence="3" id="KW-0539">Nucleus</keyword>
<evidence type="ECO:0000313" key="8">
    <source>
        <dbReference type="EnsemblMetazoa" id="KAF7496481.1"/>
    </source>
</evidence>
<proteinExistence type="predicted"/>
<dbReference type="InterPro" id="IPR035979">
    <property type="entry name" value="RBD_domain_sf"/>
</dbReference>
<dbReference type="AlphaFoldDB" id="A0A834RGS8"/>
<dbReference type="GO" id="GO:0005654">
    <property type="term" value="C:nucleoplasm"/>
    <property type="evidence" value="ECO:0007669"/>
    <property type="project" value="UniProtKB-SubCell"/>
</dbReference>
<feature type="region of interest" description="Disordered" evidence="5">
    <location>
        <begin position="168"/>
        <end position="193"/>
    </location>
</feature>